<dbReference type="InterPro" id="IPR036047">
    <property type="entry name" value="F-box-like_dom_sf"/>
</dbReference>
<dbReference type="CDD" id="cd09917">
    <property type="entry name" value="F-box_SF"/>
    <property type="match status" value="1"/>
</dbReference>
<dbReference type="InterPro" id="IPR001810">
    <property type="entry name" value="F-box_dom"/>
</dbReference>
<proteinExistence type="predicted"/>
<comment type="caution">
    <text evidence="2">The sequence shown here is derived from an EMBL/GenBank/DDBJ whole genome shotgun (WGS) entry which is preliminary data.</text>
</comment>
<reference evidence="2 3" key="1">
    <citation type="submission" date="2019-10" db="EMBL/GenBank/DDBJ databases">
        <authorList>
            <person name="Palmer J.M."/>
        </authorList>
    </citation>
    <scope>NUCLEOTIDE SEQUENCE [LARGE SCALE GENOMIC DNA]</scope>
    <source>
        <strain evidence="2 3">TWF730</strain>
    </source>
</reference>
<dbReference type="Pfam" id="PF12937">
    <property type="entry name" value="F-box-like"/>
    <property type="match status" value="1"/>
</dbReference>
<keyword evidence="3" id="KW-1185">Reference proteome</keyword>
<sequence>MSIETLPTEILIQILDDVSLQVGDLAVISRVSRRWHSAVIPVLYKRFTFRYYHPLTGEDQSKLESFRKHGRHVKYLNLHIKRWEESEQPQPPVSNVALYLGILDAFTEVTHVEHYDIEIYGLHWPIFWTILNYLVSEKQELISLTIRRNPSRDINTTSDQDIDPKTLLPTPCLPNLAHFNLRVNCKGTGWPDTIESVPIFHENLALALGESCRNVSNFQFYTKLFDTAEVEKIATFQGIDLPRLPMDNIKELRYEVLPVAIPPTRLLDTNFGATKVLTTSSWVCGYWLHQAWEQLPSGESLGHFQNLEVLRITDAFKIAKDGNLETNLKLVTQHLPKLETLILEYDERQFSISRKLDGTLIWEEVAFIV</sequence>
<dbReference type="Gene3D" id="1.20.1280.50">
    <property type="match status" value="1"/>
</dbReference>
<protein>
    <recommendedName>
        <fullName evidence="1">F-box domain-containing protein</fullName>
    </recommendedName>
</protein>
<name>A0AAV9VM01_9PEZI</name>
<evidence type="ECO:0000259" key="1">
    <source>
        <dbReference type="PROSITE" id="PS50181"/>
    </source>
</evidence>
<dbReference type="EMBL" id="JAVHNS010000001">
    <property type="protein sequence ID" value="KAK6362676.1"/>
    <property type="molecule type" value="Genomic_DNA"/>
</dbReference>
<organism evidence="2 3">
    <name type="scientific">Orbilia blumenaviensis</name>
    <dbReference type="NCBI Taxonomy" id="1796055"/>
    <lineage>
        <taxon>Eukaryota</taxon>
        <taxon>Fungi</taxon>
        <taxon>Dikarya</taxon>
        <taxon>Ascomycota</taxon>
        <taxon>Pezizomycotina</taxon>
        <taxon>Orbiliomycetes</taxon>
        <taxon>Orbiliales</taxon>
        <taxon>Orbiliaceae</taxon>
        <taxon>Orbilia</taxon>
    </lineage>
</organism>
<feature type="domain" description="F-box" evidence="1">
    <location>
        <begin position="1"/>
        <end position="47"/>
    </location>
</feature>
<dbReference type="Proteomes" id="UP001373714">
    <property type="component" value="Unassembled WGS sequence"/>
</dbReference>
<dbReference type="AlphaFoldDB" id="A0AAV9VM01"/>
<dbReference type="SUPFAM" id="SSF81383">
    <property type="entry name" value="F-box domain"/>
    <property type="match status" value="1"/>
</dbReference>
<evidence type="ECO:0000313" key="3">
    <source>
        <dbReference type="Proteomes" id="UP001373714"/>
    </source>
</evidence>
<gene>
    <name evidence="2" type="ORF">TWF730_000131</name>
</gene>
<accession>A0AAV9VM01</accession>
<evidence type="ECO:0000313" key="2">
    <source>
        <dbReference type="EMBL" id="KAK6362676.1"/>
    </source>
</evidence>
<dbReference type="PROSITE" id="PS50181">
    <property type="entry name" value="FBOX"/>
    <property type="match status" value="1"/>
</dbReference>